<evidence type="ECO:0000256" key="9">
    <source>
        <dbReference type="SAM" id="Phobius"/>
    </source>
</evidence>
<comment type="subcellular location">
    <subcellularLocation>
        <location evidence="1">Membrane</location>
        <topology evidence="1">Multi-pass membrane protein</topology>
    </subcellularLocation>
</comment>
<evidence type="ECO:0000256" key="8">
    <source>
        <dbReference type="SAM" id="MobiDB-lite"/>
    </source>
</evidence>
<keyword evidence="3 9" id="KW-1133">Transmembrane helix</keyword>
<dbReference type="CDD" id="cd14982">
    <property type="entry name" value="7tmA_purinoceptor-like"/>
    <property type="match status" value="1"/>
</dbReference>
<evidence type="ECO:0000256" key="3">
    <source>
        <dbReference type="ARBA" id="ARBA00022989"/>
    </source>
</evidence>
<keyword evidence="7" id="KW-0807">Transducer</keyword>
<dbReference type="PRINTS" id="PR00237">
    <property type="entry name" value="GPCRRHODOPSN"/>
</dbReference>
<evidence type="ECO:0000256" key="1">
    <source>
        <dbReference type="ARBA" id="ARBA00004141"/>
    </source>
</evidence>
<dbReference type="GO" id="GO:0004930">
    <property type="term" value="F:G protein-coupled receptor activity"/>
    <property type="evidence" value="ECO:0007669"/>
    <property type="project" value="UniProtKB-KW"/>
</dbReference>
<dbReference type="InterPro" id="IPR000276">
    <property type="entry name" value="GPCR_Rhodpsn"/>
</dbReference>
<dbReference type="Proteomes" id="UP000558958">
    <property type="component" value="Unassembled WGS sequence"/>
</dbReference>
<keyword evidence="6" id="KW-0675">Receptor</keyword>
<organism evidence="11 12">
    <name type="scientific">Sakesphorus luctuosus</name>
    <dbReference type="NCBI Taxonomy" id="419690"/>
    <lineage>
        <taxon>Eukaryota</taxon>
        <taxon>Metazoa</taxon>
        <taxon>Chordata</taxon>
        <taxon>Craniata</taxon>
        <taxon>Vertebrata</taxon>
        <taxon>Euteleostomi</taxon>
        <taxon>Archelosauria</taxon>
        <taxon>Archosauria</taxon>
        <taxon>Dinosauria</taxon>
        <taxon>Saurischia</taxon>
        <taxon>Theropoda</taxon>
        <taxon>Coelurosauria</taxon>
        <taxon>Aves</taxon>
        <taxon>Neognathae</taxon>
        <taxon>Neoaves</taxon>
        <taxon>Telluraves</taxon>
        <taxon>Australaves</taxon>
        <taxon>Passeriformes</taxon>
        <taxon>Thamnophilidae</taxon>
        <taxon>Sakesphorus</taxon>
    </lineage>
</organism>
<keyword evidence="12" id="KW-1185">Reference proteome</keyword>
<evidence type="ECO:0000313" key="12">
    <source>
        <dbReference type="Proteomes" id="UP000558958"/>
    </source>
</evidence>
<evidence type="ECO:0000313" key="11">
    <source>
        <dbReference type="EMBL" id="NXG10417.1"/>
    </source>
</evidence>
<dbReference type="EMBL" id="VWZD01011411">
    <property type="protein sequence ID" value="NXG10417.1"/>
    <property type="molecule type" value="Genomic_DNA"/>
</dbReference>
<comment type="caution">
    <text evidence="11">The sequence shown here is derived from an EMBL/GenBank/DDBJ whole genome shotgun (WGS) entry which is preliminary data.</text>
</comment>
<dbReference type="PRINTS" id="PR01157">
    <property type="entry name" value="P2YPURNOCPTR"/>
</dbReference>
<dbReference type="Gene3D" id="1.20.1070.10">
    <property type="entry name" value="Rhodopsin 7-helix transmembrane proteins"/>
    <property type="match status" value="1"/>
</dbReference>
<dbReference type="PROSITE" id="PS50262">
    <property type="entry name" value="G_PROTEIN_RECEP_F1_2"/>
    <property type="match status" value="1"/>
</dbReference>
<sequence>MAGVPWAEGATNETVGSASSGPDLQHSLFAVTYSVVFVLGLVGNALALYLLSCRVQHMGQSYLYMLNLALVDTLFVCVLPLEIHSHLNLNSWIFGDVACRVAGTLFYLTIHLSMAFFTCLCVDGYVVVLQPLTYIQLRASHCLLVATALWVVALGVTVPLVLGHPLHHEGERNITACLETFSTSSWPQPLLPYSILAVLFGAVVPLSLILVAFPVMARSISRVKRGVSRRKALSTIYLILAICALCFLPYHLTHLLHFLVNIQVIQDESFTIWIYNMRRVPVALVSLSCCLNPLLFYHTSSSKHWHCNLRLRFRSKKVFTICDKFGEPSCDYKLQQSRGSKTHGDGIN</sequence>
<dbReference type="InterPro" id="IPR047160">
    <property type="entry name" value="GP183-like"/>
</dbReference>
<feature type="transmembrane region" description="Helical" evidence="9">
    <location>
        <begin position="190"/>
        <end position="215"/>
    </location>
</feature>
<gene>
    <name evidence="11" type="primary">Lpar6_1</name>
    <name evidence="11" type="ORF">SAKLUC_R09482</name>
</gene>
<protein>
    <submittedName>
        <fullName evidence="11">LPAR6 protein</fullName>
    </submittedName>
</protein>
<dbReference type="AlphaFoldDB" id="A0A7K8Z5W7"/>
<feature type="transmembrane region" description="Helical" evidence="9">
    <location>
        <begin position="105"/>
        <end position="129"/>
    </location>
</feature>
<feature type="transmembrane region" description="Helical" evidence="9">
    <location>
        <begin position="63"/>
        <end position="85"/>
    </location>
</feature>
<dbReference type="GO" id="GO:0016020">
    <property type="term" value="C:membrane"/>
    <property type="evidence" value="ECO:0007669"/>
    <property type="project" value="UniProtKB-SubCell"/>
</dbReference>
<evidence type="ECO:0000256" key="4">
    <source>
        <dbReference type="ARBA" id="ARBA00023040"/>
    </source>
</evidence>
<feature type="transmembrane region" description="Helical" evidence="9">
    <location>
        <begin position="28"/>
        <end position="51"/>
    </location>
</feature>
<dbReference type="GO" id="GO:0008142">
    <property type="term" value="F:oxysterol binding"/>
    <property type="evidence" value="ECO:0007669"/>
    <property type="project" value="InterPro"/>
</dbReference>
<dbReference type="SUPFAM" id="SSF81321">
    <property type="entry name" value="Family A G protein-coupled receptor-like"/>
    <property type="match status" value="1"/>
</dbReference>
<feature type="region of interest" description="Disordered" evidence="8">
    <location>
        <begin position="1"/>
        <end position="20"/>
    </location>
</feature>
<dbReference type="InterPro" id="IPR017452">
    <property type="entry name" value="GPCR_Rhodpsn_7TM"/>
</dbReference>
<keyword evidence="5 9" id="KW-0472">Membrane</keyword>
<evidence type="ECO:0000256" key="7">
    <source>
        <dbReference type="ARBA" id="ARBA00023224"/>
    </source>
</evidence>
<keyword evidence="4" id="KW-0297">G-protein coupled receptor</keyword>
<evidence type="ECO:0000256" key="6">
    <source>
        <dbReference type="ARBA" id="ARBA00023170"/>
    </source>
</evidence>
<feature type="compositionally biased region" description="Polar residues" evidence="8">
    <location>
        <begin position="11"/>
        <end position="20"/>
    </location>
</feature>
<accession>A0A7K8Z5W7</accession>
<dbReference type="PANTHER" id="PTHR24237:SF37">
    <property type="entry name" value="COAGULATION FACTOR II (THROMBIN) RECEPTOR-LIKE 2-RELATED"/>
    <property type="match status" value="1"/>
</dbReference>
<evidence type="ECO:0000259" key="10">
    <source>
        <dbReference type="PROSITE" id="PS50262"/>
    </source>
</evidence>
<feature type="transmembrane region" description="Helical" evidence="9">
    <location>
        <begin position="141"/>
        <end position="162"/>
    </location>
</feature>
<dbReference type="Pfam" id="PF00001">
    <property type="entry name" value="7tm_1"/>
    <property type="match status" value="1"/>
</dbReference>
<reference evidence="11 12" key="1">
    <citation type="submission" date="2019-09" db="EMBL/GenBank/DDBJ databases">
        <title>Bird 10,000 Genomes (B10K) Project - Family phase.</title>
        <authorList>
            <person name="Zhang G."/>
        </authorList>
    </citation>
    <scope>NUCLEOTIDE SEQUENCE [LARGE SCALE GENOMIC DNA]</scope>
    <source>
        <strain evidence="11">B10K-DU-001-06</strain>
        <tissue evidence="11">Muscle</tissue>
    </source>
</reference>
<feature type="transmembrane region" description="Helical" evidence="9">
    <location>
        <begin position="236"/>
        <end position="260"/>
    </location>
</feature>
<proteinExistence type="predicted"/>
<dbReference type="PANTHER" id="PTHR24237">
    <property type="entry name" value="G-PROTEIN COUPLED RECEPTOR"/>
    <property type="match status" value="1"/>
</dbReference>
<name>A0A7K8Z5W7_9PASS</name>
<feature type="domain" description="G-protein coupled receptors family 1 profile" evidence="10">
    <location>
        <begin position="43"/>
        <end position="296"/>
    </location>
</feature>
<feature type="non-terminal residue" evidence="11">
    <location>
        <position position="348"/>
    </location>
</feature>
<evidence type="ECO:0000256" key="2">
    <source>
        <dbReference type="ARBA" id="ARBA00022692"/>
    </source>
</evidence>
<keyword evidence="2 9" id="KW-0812">Transmembrane</keyword>
<feature type="non-terminal residue" evidence="11">
    <location>
        <position position="1"/>
    </location>
</feature>
<evidence type="ECO:0000256" key="5">
    <source>
        <dbReference type="ARBA" id="ARBA00023136"/>
    </source>
</evidence>